<dbReference type="Proteomes" id="UP000576393">
    <property type="component" value="Unassembled WGS sequence"/>
</dbReference>
<proteinExistence type="predicted"/>
<reference evidence="2 3" key="1">
    <citation type="submission" date="2020-07" db="EMBL/GenBank/DDBJ databases">
        <title>Sequencing the genomes of 1000 actinobacteria strains.</title>
        <authorList>
            <person name="Klenk H.-P."/>
        </authorList>
    </citation>
    <scope>NUCLEOTIDE SEQUENCE [LARGE SCALE GENOMIC DNA]</scope>
    <source>
        <strain evidence="2 3">DSM 45763</strain>
    </source>
</reference>
<dbReference type="AlphaFoldDB" id="A0A852VAQ1"/>
<evidence type="ECO:0000313" key="3">
    <source>
        <dbReference type="Proteomes" id="UP000576393"/>
    </source>
</evidence>
<feature type="region of interest" description="Disordered" evidence="1">
    <location>
        <begin position="1"/>
        <end position="32"/>
    </location>
</feature>
<accession>A0A852VAQ1</accession>
<protein>
    <submittedName>
        <fullName evidence="2">Uncharacterized protein</fullName>
    </submittedName>
</protein>
<dbReference type="EMBL" id="JACCCO010000003">
    <property type="protein sequence ID" value="NYF43195.1"/>
    <property type="molecule type" value="Genomic_DNA"/>
</dbReference>
<name>A0A852VAQ1_9ACTN</name>
<comment type="caution">
    <text evidence="2">The sequence shown here is derived from an EMBL/GenBank/DDBJ whole genome shotgun (WGS) entry which is preliminary data.</text>
</comment>
<evidence type="ECO:0000313" key="2">
    <source>
        <dbReference type="EMBL" id="NYF43195.1"/>
    </source>
</evidence>
<organism evidence="2 3">
    <name type="scientific">Streptosporangium sandarakinum</name>
    <dbReference type="NCBI Taxonomy" id="1260955"/>
    <lineage>
        <taxon>Bacteria</taxon>
        <taxon>Bacillati</taxon>
        <taxon>Actinomycetota</taxon>
        <taxon>Actinomycetes</taxon>
        <taxon>Streptosporangiales</taxon>
        <taxon>Streptosporangiaceae</taxon>
        <taxon>Streptosporangium</taxon>
    </lineage>
</organism>
<keyword evidence="3" id="KW-1185">Reference proteome</keyword>
<feature type="compositionally biased region" description="Basic and acidic residues" evidence="1">
    <location>
        <begin position="8"/>
        <end position="32"/>
    </location>
</feature>
<gene>
    <name evidence="2" type="ORF">HDA43_005422</name>
</gene>
<evidence type="ECO:0000256" key="1">
    <source>
        <dbReference type="SAM" id="MobiDB-lite"/>
    </source>
</evidence>
<sequence length="32" mass="3522">MTWPAHRGSGDDRNGPGVRDDRRDGRKGVSGR</sequence>